<dbReference type="PANTHER" id="PTHR45814">
    <property type="entry name" value="HISTONE-LYSINE N-METHYLTRANSFERASE SETD1"/>
    <property type="match status" value="1"/>
</dbReference>
<evidence type="ECO:0000256" key="1">
    <source>
        <dbReference type="ARBA" id="ARBA00004123"/>
    </source>
</evidence>
<evidence type="ECO:0000256" key="2">
    <source>
        <dbReference type="ARBA" id="ARBA00012182"/>
    </source>
</evidence>
<feature type="compositionally biased region" description="Polar residues" evidence="11">
    <location>
        <begin position="165"/>
        <end position="178"/>
    </location>
</feature>
<evidence type="ECO:0000256" key="4">
    <source>
        <dbReference type="ARBA" id="ARBA00022679"/>
    </source>
</evidence>
<feature type="region of interest" description="Disordered" evidence="11">
    <location>
        <begin position="663"/>
        <end position="704"/>
    </location>
</feature>
<comment type="catalytic activity">
    <reaction evidence="10">
        <text>N(6),N(6)-dimethyl-L-lysyl(4)-[histone H3] + S-adenosyl-L-methionine = N(6),N(6),N(6)-trimethyl-L-lysyl(4)-[histone H3] + S-adenosyl-L-homocysteine + H(+)</text>
        <dbReference type="Rhea" id="RHEA:60272"/>
        <dbReference type="Rhea" id="RHEA-COMP:15537"/>
        <dbReference type="Rhea" id="RHEA-COMP:15540"/>
        <dbReference type="ChEBI" id="CHEBI:15378"/>
        <dbReference type="ChEBI" id="CHEBI:57856"/>
        <dbReference type="ChEBI" id="CHEBI:59789"/>
        <dbReference type="ChEBI" id="CHEBI:61961"/>
        <dbReference type="ChEBI" id="CHEBI:61976"/>
    </reaction>
</comment>
<comment type="catalytic activity">
    <reaction evidence="8">
        <text>L-lysyl(4)-[histone H3] + 3 S-adenosyl-L-methionine = N(6),N(6),N(6)-trimethyl-L-lysyl(4)-[histone H3] + 3 S-adenosyl-L-homocysteine + 3 H(+)</text>
        <dbReference type="Rhea" id="RHEA:60260"/>
        <dbReference type="Rhea" id="RHEA-COMP:15537"/>
        <dbReference type="Rhea" id="RHEA-COMP:15547"/>
        <dbReference type="ChEBI" id="CHEBI:15378"/>
        <dbReference type="ChEBI" id="CHEBI:29969"/>
        <dbReference type="ChEBI" id="CHEBI:57856"/>
        <dbReference type="ChEBI" id="CHEBI:59789"/>
        <dbReference type="ChEBI" id="CHEBI:61961"/>
        <dbReference type="EC" id="2.1.1.354"/>
    </reaction>
</comment>
<evidence type="ECO:0000256" key="6">
    <source>
        <dbReference type="ARBA" id="ARBA00022853"/>
    </source>
</evidence>
<evidence type="ECO:0000256" key="7">
    <source>
        <dbReference type="ARBA" id="ARBA00023242"/>
    </source>
</evidence>
<feature type="compositionally biased region" description="Basic residues" evidence="11">
    <location>
        <begin position="358"/>
        <end position="371"/>
    </location>
</feature>
<dbReference type="Gene3D" id="2.170.270.10">
    <property type="entry name" value="SET domain"/>
    <property type="match status" value="1"/>
</dbReference>
<proteinExistence type="predicted"/>
<feature type="region of interest" description="Disordered" evidence="11">
    <location>
        <begin position="97"/>
        <end position="119"/>
    </location>
</feature>
<evidence type="ECO:0000256" key="3">
    <source>
        <dbReference type="ARBA" id="ARBA00022603"/>
    </source>
</evidence>
<dbReference type="PROSITE" id="PS50280">
    <property type="entry name" value="SET"/>
    <property type="match status" value="1"/>
</dbReference>
<dbReference type="STRING" id="448386.A0A2V3IJB6"/>
<dbReference type="GO" id="GO:0140999">
    <property type="term" value="F:histone H3K4 trimethyltransferase activity"/>
    <property type="evidence" value="ECO:0007669"/>
    <property type="project" value="UniProtKB-EC"/>
</dbReference>
<keyword evidence="5" id="KW-0949">S-adenosyl-L-methionine</keyword>
<gene>
    <name evidence="14" type="ORF">BWQ96_08104</name>
</gene>
<feature type="region of interest" description="Disordered" evidence="11">
    <location>
        <begin position="141"/>
        <end position="183"/>
    </location>
</feature>
<comment type="catalytic activity">
    <reaction evidence="9">
        <text>N(6)-methyl-L-lysyl(4)-[histone H3] + S-adenosyl-L-methionine = N(6),N(6)-dimethyl-L-lysyl(4)-[histone H3] + S-adenosyl-L-homocysteine + H(+)</text>
        <dbReference type="Rhea" id="RHEA:60268"/>
        <dbReference type="Rhea" id="RHEA-COMP:15540"/>
        <dbReference type="Rhea" id="RHEA-COMP:15543"/>
        <dbReference type="ChEBI" id="CHEBI:15378"/>
        <dbReference type="ChEBI" id="CHEBI:57856"/>
        <dbReference type="ChEBI" id="CHEBI:59789"/>
        <dbReference type="ChEBI" id="CHEBI:61929"/>
        <dbReference type="ChEBI" id="CHEBI:61976"/>
    </reaction>
</comment>
<comment type="caution">
    <text evidence="14">The sequence shown here is derived from an EMBL/GenBank/DDBJ whole genome shotgun (WGS) entry which is preliminary data.</text>
</comment>
<dbReference type="PROSITE" id="PS50868">
    <property type="entry name" value="POST_SET"/>
    <property type="match status" value="1"/>
</dbReference>
<keyword evidence="3 14" id="KW-0489">Methyltransferase</keyword>
<dbReference type="EMBL" id="NBIV01000174">
    <property type="protein sequence ID" value="PXF42184.1"/>
    <property type="molecule type" value="Genomic_DNA"/>
</dbReference>
<feature type="domain" description="SET" evidence="12">
    <location>
        <begin position="1995"/>
        <end position="2111"/>
    </location>
</feature>
<evidence type="ECO:0000313" key="15">
    <source>
        <dbReference type="Proteomes" id="UP000247409"/>
    </source>
</evidence>
<dbReference type="CDD" id="cd10518">
    <property type="entry name" value="SET_SETD1-like"/>
    <property type="match status" value="1"/>
</dbReference>
<dbReference type="PANTHER" id="PTHR45814:SF2">
    <property type="entry name" value="HISTONE-LYSINE N-METHYLTRANSFERASE SETD1"/>
    <property type="match status" value="1"/>
</dbReference>
<feature type="compositionally biased region" description="Basic and acidic residues" evidence="11">
    <location>
        <begin position="682"/>
        <end position="691"/>
    </location>
</feature>
<dbReference type="InterPro" id="IPR001214">
    <property type="entry name" value="SET_dom"/>
</dbReference>
<feature type="compositionally biased region" description="Polar residues" evidence="11">
    <location>
        <begin position="104"/>
        <end position="119"/>
    </location>
</feature>
<dbReference type="SUPFAM" id="SSF82199">
    <property type="entry name" value="SET domain"/>
    <property type="match status" value="1"/>
</dbReference>
<dbReference type="OrthoDB" id="3221at2759"/>
<feature type="compositionally biased region" description="Basic and acidic residues" evidence="11">
    <location>
        <begin position="479"/>
        <end position="488"/>
    </location>
</feature>
<evidence type="ECO:0000256" key="9">
    <source>
        <dbReference type="ARBA" id="ARBA00047583"/>
    </source>
</evidence>
<name>A0A2V3IJB6_9FLOR</name>
<evidence type="ECO:0000256" key="10">
    <source>
        <dbReference type="ARBA" id="ARBA00049129"/>
    </source>
</evidence>
<dbReference type="Pfam" id="PF00856">
    <property type="entry name" value="SET"/>
    <property type="match status" value="1"/>
</dbReference>
<dbReference type="GO" id="GO:0048188">
    <property type="term" value="C:Set1C/COMPASS complex"/>
    <property type="evidence" value="ECO:0007669"/>
    <property type="project" value="TreeGrafter"/>
</dbReference>
<feature type="domain" description="Post-SET" evidence="13">
    <location>
        <begin position="2117"/>
        <end position="2133"/>
    </location>
</feature>
<keyword evidence="6" id="KW-0156">Chromatin regulator</keyword>
<accession>A0A2V3IJB6</accession>
<dbReference type="Proteomes" id="UP000247409">
    <property type="component" value="Unassembled WGS sequence"/>
</dbReference>
<feature type="region of interest" description="Disordered" evidence="11">
    <location>
        <begin position="348"/>
        <end position="392"/>
    </location>
</feature>
<dbReference type="InterPro" id="IPR044570">
    <property type="entry name" value="Set1-like"/>
</dbReference>
<evidence type="ECO:0000313" key="14">
    <source>
        <dbReference type="EMBL" id="PXF42184.1"/>
    </source>
</evidence>
<sequence>MFSQKVNDTPPVLRQQIQAADGSPALRHTLISPPQLQNGIVATASDLESNKTYQNALSMFAYGRQFPDEMESAGNLPTNNAAHRNVQQFRGFVNPELSLPKQGEASNTPSTLSVPTLVTSGTVHRDSSAWILTKHTIDSLDMHQSDEPPPGHNIPGKKGTESDQGRNQSVRISSPTEYSNDKRVNTPDEYAFLFGKPMKDLSVLETHTAQLLPIPQLWNTETSQPGPHFTTFEDLLEFLREDTRHTFYVGQDRADFINILEKSFTRPKHIGFVRENLKPLSLNQRVPIFNPRNHRLDPPNLWPLVRDYREFVQREHSLALEERQSNKSYRLSGRRRLFTAAKTSTLGFGPPRADKLRSKWSKQRLSQKRRTGFMDTDQDPANRRVRRKTGSFSLSDKVTSSSIVISRNEVESSNMHNTGSQRPKRKVRRSVLYPASAFAGIGFDSIARNYQSDNDETPPCAPREDSLGIDRVIPPSAHSRPDSEVMGSDLKDFLQNDPADGDVEVPEHMATSKFIDYILDWSVRTPSSTSIDIKGDMYTNHEVNHSMGNTGSRDEDKDNFSDRTLFGHVGSEAFQRLREGVSLESPVSPVKQNLETVTQIMPVTHSSEEHGCSLTTGEKNDMNDASYYQPLHVGRHVEHLDDRPTAERGNSPYPQIAYETRSLPAGTHPFAPPSGKKQLHSTSHDSDKNTDIHPGSGSHYPMVPEDISESFKSRQVHGALKGQGNPNKPTQTDVVTTTHIRSSLPSLESAPVINETGYRPSQHHPSKVVDLRTNEEHASDILRVRCTDHDSVHVRTSATENASTTHLQSAYRALDVQSNLTSSVGVAFLPCKEVGTNSKPHSITHFDDHSKGEVYLWDHQKNARSEQTMSIQDAVLHCLRSNHLAIYDGQDFDFAHDKMLALTGLSEKDRTAWDGRRSLQRKSRKVRVWDFRMGCLRTHFRSPAVQRLHSWLQSNPNCTVFAPWLLIPNGVKEREREPKPILCEADEKQSSSLFKYIGRRLKHLVVQRIRYLRVLDISNGQLSKTEIWNAFSKRKESPRSFKSRRELLKFLFQNPWLELVYGQDQVFELETTTCKKLVGVSLNSPVSIGRFWDTVENQIYDSCDEIDGFSSIGNLLAQKPRYVLYQGQDLACSQSLSKYASSLVPFRFLVMHECGPSVQEAFFSKRWVTIVVDPNRHCTSCAVFWNKHSKSVHMQPDCNKKIPISLYLEEHQRMELYMGQNQPEETRRELQDWFELKQRCKPIEDDRIVLLTRAEFVPSRYSPVVFPELTDETELKAKRLGSTDRVPSTQNEKNKMHRKTNHVEVQGGKNCIDIPASEDPSQVIGVRSLVNKHVHAPPQKYSENDTVEQLQRQCGQDSLVTGPAEVVVLEPSLCTSIGSDVNSEANSLSPELEEVSQSFEERLRAPARIAARMLTLVKEVGPRILKQELVHDLRQALYENFIMEVGSRAELLDLFHDISDLQFVRMAAELCNELESLDVTGCFSAVEDVGYGASDVLAVRDDLESGKICTMNDVVRKFRVICQNLIHFNEGFYFEQEALDLKKKAEEVIHRYMTRRGKVFEAEARLSRLTRICERARQIGFRKPQSPPYFISEATSPARVHESSKSTTRDRARVTFLNYRDEKGNSVMGKRHSVRVFGLPIHRQECQRELGGVRPCHVCGCDVFEAEENSLLCSNRFYGGCNECLCKKCLESVTCMESVEFIAFRDSQNWICIHCRGLCPAGSSCLEKRSEEGAVVNHMESILFSWPYDLVEVPLSMTVSLLRREDNGEFDERSEHGSTFSLAQSEGVWSATLKCRIGAYRAFVKANGEWIASTTFYVRSLRRTKKLQSEVKTKKSVVLKYYSSKVRPKKAIVPRGPRVLWKVAEEDRPGSVHAIPRNDSQGENRVITECSRTEGYDWQRAKRHHVLHWRPCPKKADHSTDGLSDPNALGGNGESSNMSTLSNVQLIMLSPSDKNHAIRPGLGRSPPKSRPGLSHKEFITEWNTFKYDEMLKSLWGIITGRSEIHGIGLFTLTGYHKGDFIIEYAGDLIRTPLADIREARYVAAGLGTYLFKINEQQIVDATVHSNRARFTNHSCDPNMIANIIHVRGRDLVVLQATRDIPKLAELTFDYKLPYEDTKVQCLCNAWNCVGVMN</sequence>
<feature type="region of interest" description="Disordered" evidence="11">
    <location>
        <begin position="1913"/>
        <end position="1936"/>
    </location>
</feature>
<evidence type="ECO:0000256" key="11">
    <source>
        <dbReference type="SAM" id="MobiDB-lite"/>
    </source>
</evidence>
<evidence type="ECO:0000256" key="8">
    <source>
        <dbReference type="ARBA" id="ARBA00047571"/>
    </source>
</evidence>
<feature type="region of interest" description="Disordered" evidence="11">
    <location>
        <begin position="453"/>
        <end position="488"/>
    </location>
</feature>
<reference evidence="14 15" key="1">
    <citation type="journal article" date="2018" name="Mol. Biol. Evol.">
        <title>Analysis of the draft genome of the red seaweed Gracilariopsis chorda provides insights into genome size evolution in Rhodophyta.</title>
        <authorList>
            <person name="Lee J."/>
            <person name="Yang E.C."/>
            <person name="Graf L."/>
            <person name="Yang J.H."/>
            <person name="Qiu H."/>
            <person name="Zel Zion U."/>
            <person name="Chan C.X."/>
            <person name="Stephens T.G."/>
            <person name="Weber A.P.M."/>
            <person name="Boo G.H."/>
            <person name="Boo S.M."/>
            <person name="Kim K.M."/>
            <person name="Shin Y."/>
            <person name="Jung M."/>
            <person name="Lee S.J."/>
            <person name="Yim H.S."/>
            <person name="Lee J.H."/>
            <person name="Bhattacharya D."/>
            <person name="Yoon H.S."/>
        </authorList>
    </citation>
    <scope>NUCLEOTIDE SEQUENCE [LARGE SCALE GENOMIC DNA]</scope>
    <source>
        <strain evidence="14 15">SKKU-2015</strain>
        <tissue evidence="14">Whole body</tissue>
    </source>
</reference>
<keyword evidence="7" id="KW-0539">Nucleus</keyword>
<dbReference type="InterPro" id="IPR046341">
    <property type="entry name" value="SET_dom_sf"/>
</dbReference>
<evidence type="ECO:0000259" key="12">
    <source>
        <dbReference type="PROSITE" id="PS50280"/>
    </source>
</evidence>
<dbReference type="SMART" id="SM00317">
    <property type="entry name" value="SET"/>
    <property type="match status" value="1"/>
</dbReference>
<dbReference type="InterPro" id="IPR003616">
    <property type="entry name" value="Post-SET_dom"/>
</dbReference>
<keyword evidence="4 14" id="KW-0808">Transferase</keyword>
<dbReference type="GO" id="GO:0032259">
    <property type="term" value="P:methylation"/>
    <property type="evidence" value="ECO:0007669"/>
    <property type="project" value="UniProtKB-KW"/>
</dbReference>
<organism evidence="14 15">
    <name type="scientific">Gracilariopsis chorda</name>
    <dbReference type="NCBI Taxonomy" id="448386"/>
    <lineage>
        <taxon>Eukaryota</taxon>
        <taxon>Rhodophyta</taxon>
        <taxon>Florideophyceae</taxon>
        <taxon>Rhodymeniophycidae</taxon>
        <taxon>Gracilariales</taxon>
        <taxon>Gracilariaceae</taxon>
        <taxon>Gracilariopsis</taxon>
    </lineage>
</organism>
<comment type="subcellular location">
    <subcellularLocation>
        <location evidence="1">Nucleus</location>
    </subcellularLocation>
</comment>
<evidence type="ECO:0000259" key="13">
    <source>
        <dbReference type="PROSITE" id="PS50868"/>
    </source>
</evidence>
<keyword evidence="15" id="KW-1185">Reference proteome</keyword>
<dbReference type="EC" id="2.1.1.354" evidence="2"/>
<evidence type="ECO:0000256" key="5">
    <source>
        <dbReference type="ARBA" id="ARBA00022691"/>
    </source>
</evidence>
<protein>
    <recommendedName>
        <fullName evidence="2">[histone H3]-lysine(4) N-trimethyltransferase</fullName>
        <ecNumber evidence="2">2.1.1.354</ecNumber>
    </recommendedName>
</protein>